<name>A0AAV9N519_9EURO</name>
<dbReference type="Proteomes" id="UP001358417">
    <property type="component" value="Unassembled WGS sequence"/>
</dbReference>
<proteinExistence type="predicted"/>
<dbReference type="EMBL" id="JAVRRD010000023">
    <property type="protein sequence ID" value="KAK5047925.1"/>
    <property type="molecule type" value="Genomic_DNA"/>
</dbReference>
<sequence>MSQSPAIYDKSGRQLAGAADNPPQNGYAATFAHHCNVGYKDGQSKTAFFYSGPADSHLAGRAMNIAESMAYSSLRR</sequence>
<dbReference type="GeneID" id="89974286"/>
<evidence type="ECO:0000313" key="3">
    <source>
        <dbReference type="Proteomes" id="UP001358417"/>
    </source>
</evidence>
<gene>
    <name evidence="2" type="ORF">LTR84_006113</name>
</gene>
<comment type="caution">
    <text evidence="2">The sequence shown here is derived from an EMBL/GenBank/DDBJ whole genome shotgun (WGS) entry which is preliminary data.</text>
</comment>
<feature type="region of interest" description="Disordered" evidence="1">
    <location>
        <begin position="1"/>
        <end position="23"/>
    </location>
</feature>
<keyword evidence="3" id="KW-1185">Reference proteome</keyword>
<reference evidence="2 3" key="1">
    <citation type="submission" date="2023-08" db="EMBL/GenBank/DDBJ databases">
        <title>Black Yeasts Isolated from many extreme environments.</title>
        <authorList>
            <person name="Coleine C."/>
            <person name="Stajich J.E."/>
            <person name="Selbmann L."/>
        </authorList>
    </citation>
    <scope>NUCLEOTIDE SEQUENCE [LARGE SCALE GENOMIC DNA]</scope>
    <source>
        <strain evidence="2 3">CCFEE 5792</strain>
    </source>
</reference>
<dbReference type="RefSeq" id="XP_064703431.1">
    <property type="nucleotide sequence ID" value="XM_064849676.1"/>
</dbReference>
<accession>A0AAV9N519</accession>
<organism evidence="2 3">
    <name type="scientific">Exophiala bonariae</name>
    <dbReference type="NCBI Taxonomy" id="1690606"/>
    <lineage>
        <taxon>Eukaryota</taxon>
        <taxon>Fungi</taxon>
        <taxon>Dikarya</taxon>
        <taxon>Ascomycota</taxon>
        <taxon>Pezizomycotina</taxon>
        <taxon>Eurotiomycetes</taxon>
        <taxon>Chaetothyriomycetidae</taxon>
        <taxon>Chaetothyriales</taxon>
        <taxon>Herpotrichiellaceae</taxon>
        <taxon>Exophiala</taxon>
    </lineage>
</organism>
<evidence type="ECO:0000256" key="1">
    <source>
        <dbReference type="SAM" id="MobiDB-lite"/>
    </source>
</evidence>
<evidence type="ECO:0000313" key="2">
    <source>
        <dbReference type="EMBL" id="KAK5047925.1"/>
    </source>
</evidence>
<dbReference type="AlphaFoldDB" id="A0AAV9N519"/>
<protein>
    <submittedName>
        <fullName evidence="2">Uncharacterized protein</fullName>
    </submittedName>
</protein>